<evidence type="ECO:0000256" key="1">
    <source>
        <dbReference type="SAM" id="MobiDB-lite"/>
    </source>
</evidence>
<protein>
    <submittedName>
        <fullName evidence="2">Uncharacterized protein</fullName>
    </submittedName>
</protein>
<dbReference type="EMBL" id="BMVX01000027">
    <property type="protein sequence ID" value="GGZ88983.1"/>
    <property type="molecule type" value="Genomic_DNA"/>
</dbReference>
<evidence type="ECO:0000313" key="2">
    <source>
        <dbReference type="EMBL" id="GGZ88983.1"/>
    </source>
</evidence>
<accession>A0A918R734</accession>
<dbReference type="AlphaFoldDB" id="A0A918R734"/>
<gene>
    <name evidence="2" type="ORF">GCM10010371_56140</name>
</gene>
<proteinExistence type="predicted"/>
<organism evidence="2 3">
    <name type="scientific">Streptomyces subrutilus</name>
    <dbReference type="NCBI Taxonomy" id="36818"/>
    <lineage>
        <taxon>Bacteria</taxon>
        <taxon>Bacillati</taxon>
        <taxon>Actinomycetota</taxon>
        <taxon>Actinomycetes</taxon>
        <taxon>Kitasatosporales</taxon>
        <taxon>Streptomycetaceae</taxon>
        <taxon>Streptomyces</taxon>
    </lineage>
</organism>
<evidence type="ECO:0000313" key="3">
    <source>
        <dbReference type="Proteomes" id="UP000634660"/>
    </source>
</evidence>
<name>A0A918R734_9ACTN</name>
<dbReference type="RefSeq" id="WP_189829008.1">
    <property type="nucleotide sequence ID" value="NZ_BMVX01000027.1"/>
</dbReference>
<dbReference type="Proteomes" id="UP000634660">
    <property type="component" value="Unassembled WGS sequence"/>
</dbReference>
<comment type="caution">
    <text evidence="2">The sequence shown here is derived from an EMBL/GenBank/DDBJ whole genome shotgun (WGS) entry which is preliminary data.</text>
</comment>
<feature type="region of interest" description="Disordered" evidence="1">
    <location>
        <begin position="136"/>
        <end position="157"/>
    </location>
</feature>
<reference evidence="2" key="2">
    <citation type="submission" date="2020-09" db="EMBL/GenBank/DDBJ databases">
        <authorList>
            <person name="Sun Q."/>
            <person name="Ohkuma M."/>
        </authorList>
    </citation>
    <scope>NUCLEOTIDE SEQUENCE</scope>
    <source>
        <strain evidence="2">JCM 4834</strain>
    </source>
</reference>
<sequence length="157" mass="16586">MLAEPLAALAGAGATALIGAMATDVWQGARGGVVRLFGRGGEERASTIGAQLDEDAVLVGRTDPDAADEVRAELLPVWRRRLLLLLEEDPGSEGGLRELVAQVRGGLPAERQVWTQHNTARDHGTLFAVQGGSLHYHRTAPGELPAPDDEDGPGRAR</sequence>
<reference evidence="2" key="1">
    <citation type="journal article" date="2014" name="Int. J. Syst. Evol. Microbiol.">
        <title>Complete genome sequence of Corynebacterium casei LMG S-19264T (=DSM 44701T), isolated from a smear-ripened cheese.</title>
        <authorList>
            <consortium name="US DOE Joint Genome Institute (JGI-PGF)"/>
            <person name="Walter F."/>
            <person name="Albersmeier A."/>
            <person name="Kalinowski J."/>
            <person name="Ruckert C."/>
        </authorList>
    </citation>
    <scope>NUCLEOTIDE SEQUENCE</scope>
    <source>
        <strain evidence="2">JCM 4834</strain>
    </source>
</reference>